<keyword evidence="1" id="KW-0812">Transmembrane</keyword>
<feature type="transmembrane region" description="Helical" evidence="1">
    <location>
        <begin position="33"/>
        <end position="55"/>
    </location>
</feature>
<name>A0ABR7SYN4_HELCL</name>
<keyword evidence="1" id="KW-0472">Membrane</keyword>
<reference evidence="3 4" key="1">
    <citation type="submission" date="2020-07" db="EMBL/GenBank/DDBJ databases">
        <title>Draft whole-genome sequence of Heliobacterium chlorum DSM 3682, type strain.</title>
        <authorList>
            <person name="Kyndt J.A."/>
            <person name="Meyer T.E."/>
            <person name="Imhoff J.F."/>
        </authorList>
    </citation>
    <scope>NUCLEOTIDE SEQUENCE [LARGE SCALE GENOMIC DNA]</scope>
    <source>
        <strain evidence="3 4">DSM 3682</strain>
    </source>
</reference>
<feature type="transmembrane region" description="Helical" evidence="1">
    <location>
        <begin position="7"/>
        <end position="27"/>
    </location>
</feature>
<dbReference type="Proteomes" id="UP000617402">
    <property type="component" value="Unassembled WGS sequence"/>
</dbReference>
<gene>
    <name evidence="3" type="ORF">H1S01_00875</name>
</gene>
<dbReference type="RefSeq" id="WP_188038239.1">
    <property type="nucleotide sequence ID" value="NZ_JACVHF010000001.1"/>
</dbReference>
<sequence length="135" mass="15237">MYYRSKLDFWVVGFWIGTSSTLITGIINGNSVAIILGIIVAATGCWFILTTGYALGEHSLTIKTGPFRKILTYSDIKRIRKSRTFQSAPAIAIDRLEIVYGDDMKHVLISPVHQNDFLLQLKKRCHQMTIEGVFN</sequence>
<evidence type="ECO:0000313" key="4">
    <source>
        <dbReference type="Proteomes" id="UP000617402"/>
    </source>
</evidence>
<feature type="domain" description="Uncharacterized protein YyaB-like PH" evidence="2">
    <location>
        <begin position="51"/>
        <end position="125"/>
    </location>
</feature>
<keyword evidence="4" id="KW-1185">Reference proteome</keyword>
<organism evidence="3 4">
    <name type="scientific">Heliobacterium chlorum</name>
    <dbReference type="NCBI Taxonomy" id="2698"/>
    <lineage>
        <taxon>Bacteria</taxon>
        <taxon>Bacillati</taxon>
        <taxon>Bacillota</taxon>
        <taxon>Clostridia</taxon>
        <taxon>Eubacteriales</taxon>
        <taxon>Heliobacteriaceae</taxon>
        <taxon>Heliobacterium</taxon>
    </lineage>
</organism>
<comment type="caution">
    <text evidence="3">The sequence shown here is derived from an EMBL/GenBank/DDBJ whole genome shotgun (WGS) entry which is preliminary data.</text>
</comment>
<keyword evidence="1" id="KW-1133">Transmembrane helix</keyword>
<evidence type="ECO:0000313" key="3">
    <source>
        <dbReference type="EMBL" id="MBC9783057.1"/>
    </source>
</evidence>
<evidence type="ECO:0000256" key="1">
    <source>
        <dbReference type="SAM" id="Phobius"/>
    </source>
</evidence>
<evidence type="ECO:0000259" key="2">
    <source>
        <dbReference type="Pfam" id="PF06713"/>
    </source>
</evidence>
<protein>
    <submittedName>
        <fullName evidence="3">PH domain-containing protein</fullName>
    </submittedName>
</protein>
<dbReference type="EMBL" id="JACVHF010000001">
    <property type="protein sequence ID" value="MBC9783057.1"/>
    <property type="molecule type" value="Genomic_DNA"/>
</dbReference>
<accession>A0ABR7SYN4</accession>
<dbReference type="Pfam" id="PF06713">
    <property type="entry name" value="bPH_4"/>
    <property type="match status" value="1"/>
</dbReference>
<proteinExistence type="predicted"/>
<dbReference type="InterPro" id="IPR009589">
    <property type="entry name" value="PH_YyaB-like"/>
</dbReference>